<dbReference type="FunFam" id="1.10.10.10:FF:000262">
    <property type="entry name" value="DNA-directed RNA polymerase III subunit RPC3"/>
    <property type="match status" value="1"/>
</dbReference>
<dbReference type="InterPro" id="IPR039748">
    <property type="entry name" value="RPC3"/>
</dbReference>
<dbReference type="AlphaFoldDB" id="A0A3Q4M911"/>
<dbReference type="GO" id="GO:0006351">
    <property type="term" value="P:DNA-templated transcription"/>
    <property type="evidence" value="ECO:0007669"/>
    <property type="project" value="InterPro"/>
</dbReference>
<dbReference type="Gene3D" id="6.10.140.1450">
    <property type="match status" value="1"/>
</dbReference>
<dbReference type="Pfam" id="PF05645">
    <property type="entry name" value="RNA_pol_Rpc82"/>
    <property type="match status" value="1"/>
</dbReference>
<dbReference type="Gene3D" id="1.10.10.10">
    <property type="entry name" value="Winged helix-like DNA-binding domain superfamily/Winged helix DNA-binding domain"/>
    <property type="match status" value="4"/>
</dbReference>
<evidence type="ECO:0000256" key="5">
    <source>
        <dbReference type="ARBA" id="ARBA00023163"/>
    </source>
</evidence>
<evidence type="ECO:0000256" key="8">
    <source>
        <dbReference type="SAM" id="MobiDB-lite"/>
    </source>
</evidence>
<accession>A0A3Q4M911</accession>
<evidence type="ECO:0000313" key="12">
    <source>
        <dbReference type="Ensembl" id="ENSNBRP00000004689.1"/>
    </source>
</evidence>
<proteinExistence type="inferred from homology"/>
<organism evidence="12 13">
    <name type="scientific">Neolamprologus brichardi</name>
    <name type="common">Fairy cichlid</name>
    <name type="synonym">Lamprologus brichardi</name>
    <dbReference type="NCBI Taxonomy" id="32507"/>
    <lineage>
        <taxon>Eukaryota</taxon>
        <taxon>Metazoa</taxon>
        <taxon>Chordata</taxon>
        <taxon>Craniata</taxon>
        <taxon>Vertebrata</taxon>
        <taxon>Euteleostomi</taxon>
        <taxon>Actinopterygii</taxon>
        <taxon>Neopterygii</taxon>
        <taxon>Teleostei</taxon>
        <taxon>Neoteleostei</taxon>
        <taxon>Acanthomorphata</taxon>
        <taxon>Ovalentaria</taxon>
        <taxon>Cichlomorphae</taxon>
        <taxon>Cichliformes</taxon>
        <taxon>Cichlidae</taxon>
        <taxon>African cichlids</taxon>
        <taxon>Pseudocrenilabrinae</taxon>
        <taxon>Lamprologini</taxon>
        <taxon>Neolamprologus</taxon>
    </lineage>
</organism>
<feature type="compositionally biased region" description="Basic and acidic residues" evidence="8">
    <location>
        <begin position="227"/>
        <end position="240"/>
    </location>
</feature>
<comment type="subcellular location">
    <subcellularLocation>
        <location evidence="1 7">Nucleus</location>
    </subcellularLocation>
</comment>
<dbReference type="Pfam" id="PF20912">
    <property type="entry name" value="RPC3_helical"/>
    <property type="match status" value="1"/>
</dbReference>
<feature type="domain" description="DNA-directed RNA polymerase III subunit RPC3 winged-helix" evidence="11">
    <location>
        <begin position="363"/>
        <end position="439"/>
    </location>
</feature>
<dbReference type="Pfam" id="PF22536">
    <property type="entry name" value="WHD_POLR3C"/>
    <property type="match status" value="1"/>
</dbReference>
<dbReference type="PANTHER" id="PTHR12949:SF0">
    <property type="entry name" value="DNA-DIRECTED RNA POLYMERASE III SUBUNIT RPC3"/>
    <property type="match status" value="1"/>
</dbReference>
<evidence type="ECO:0000256" key="3">
    <source>
        <dbReference type="ARBA" id="ARBA00016689"/>
    </source>
</evidence>
<dbReference type="OrthoDB" id="272392at2759"/>
<dbReference type="InterPro" id="IPR055207">
    <property type="entry name" value="POLR3C_WHD"/>
</dbReference>
<dbReference type="FunFam" id="1.10.10.10:FF:000199">
    <property type="entry name" value="DNA-directed RNA polymerase III subunit RPC3"/>
    <property type="match status" value="1"/>
</dbReference>
<dbReference type="Ensembl" id="ENSNBRT00000004830.1">
    <property type="protein sequence ID" value="ENSNBRP00000004689.1"/>
    <property type="gene ID" value="ENSNBRG00000003707.1"/>
</dbReference>
<dbReference type="InterPro" id="IPR013197">
    <property type="entry name" value="RNA_pol_III_RPC82-rel_HTH"/>
</dbReference>
<dbReference type="RefSeq" id="XP_006804919.1">
    <property type="nucleotide sequence ID" value="XM_006804856.2"/>
</dbReference>
<dbReference type="GeneTree" id="ENSGT00390000002799"/>
<keyword evidence="13" id="KW-1185">Reference proteome</keyword>
<reference evidence="12" key="2">
    <citation type="submission" date="2025-09" db="UniProtKB">
        <authorList>
            <consortium name="Ensembl"/>
        </authorList>
    </citation>
    <scope>IDENTIFICATION</scope>
</reference>
<feature type="domain" description="RNA polymerase III Rpc82 C -terminal" evidence="9">
    <location>
        <begin position="149"/>
        <end position="358"/>
    </location>
</feature>
<dbReference type="GO" id="GO:0003697">
    <property type="term" value="F:single-stranded DNA binding"/>
    <property type="evidence" value="ECO:0007669"/>
    <property type="project" value="UniProtKB-UniRule"/>
</dbReference>
<feature type="region of interest" description="Disordered" evidence="8">
    <location>
        <begin position="215"/>
        <end position="240"/>
    </location>
</feature>
<dbReference type="GeneID" id="102793222"/>
<dbReference type="Proteomes" id="UP000261580">
    <property type="component" value="Unassembled WGS sequence"/>
</dbReference>
<dbReference type="PANTHER" id="PTHR12949">
    <property type="entry name" value="RNA POLYMERASE III DNA DIRECTED -RELATED"/>
    <property type="match status" value="1"/>
</dbReference>
<name>A0A3Q4M911_NEOBR</name>
<sequence>MTAQEVRLCGLLLREHFGEVVEKVGTHLLKCGAQNLRTIIHETGLSVDLVKKSLCVLVQHGASTFSSGRKGPGSPTEYHASCDRILRILRYPRYIYTAKTLYGDTGELIIEELLQRGHTTMSSTVKTVADRLTQNMAEGLTMDYSEVSSTFSKLVETHFLQRCPPLPRVGNKDSSAPSETPAAPGTPAAPVNTAPPTPESFPECYKVPSVTLIGRGKRQLASEDGEEQRSAKRAKMDPETHGDEGIYWQVNFERFHLHFRDQTIISAVANKLDQTSSEIVRTMLRMSEVTTSPMATCTKPLSANEIFRSLPPSYNILRPILDQYLTLLVDDPMEFVGKAGESGGGMFVVNLHRALANLARATLESVVQERFGSRSARIFRLLLRKRHLEQKQVEDFAMIPAKEAKDMLYTLLSQNLVQLQEIPKTPDYAPSRTFYLYTVNQLPTARMLLQSCYKTVANLVERRLFETKESKRLLEKSQRIEAILASLQVSGAEPEQLTEVEEMITAPEKQQLDTLRLHINKLDSAENQVDETIFLLESYINSTNASS</sequence>
<evidence type="ECO:0000313" key="13">
    <source>
        <dbReference type="Proteomes" id="UP000261580"/>
    </source>
</evidence>
<evidence type="ECO:0000256" key="1">
    <source>
        <dbReference type="ARBA" id="ARBA00004123"/>
    </source>
</evidence>
<dbReference type="STRING" id="32507.ENSNBRP00000004689"/>
<feature type="compositionally biased region" description="Low complexity" evidence="8">
    <location>
        <begin position="176"/>
        <end position="192"/>
    </location>
</feature>
<evidence type="ECO:0000256" key="6">
    <source>
        <dbReference type="ARBA" id="ARBA00023242"/>
    </source>
</evidence>
<dbReference type="CTD" id="10623"/>
<dbReference type="FunFam" id="1.10.10.10:FF:000256">
    <property type="entry name" value="DNA-directed RNA polymerase III subunit RPC3"/>
    <property type="match status" value="1"/>
</dbReference>
<evidence type="ECO:0000259" key="11">
    <source>
        <dbReference type="Pfam" id="PF22536"/>
    </source>
</evidence>
<dbReference type="Pfam" id="PF08221">
    <property type="entry name" value="HTH_9"/>
    <property type="match status" value="1"/>
</dbReference>
<dbReference type="OMA" id="GQYVVHM"/>
<evidence type="ECO:0000256" key="2">
    <source>
        <dbReference type="ARBA" id="ARBA00007206"/>
    </source>
</evidence>
<reference evidence="12" key="1">
    <citation type="submission" date="2025-08" db="UniProtKB">
        <authorList>
            <consortium name="Ensembl"/>
        </authorList>
    </citation>
    <scope>IDENTIFICATION</scope>
</reference>
<comment type="function">
    <text evidence="7">DNA-dependent RNA polymerase catalyzes the transcription of DNA into RNA using the four ribonucleoside triphosphates as substrates. Specific core component of RNA polymerase III which synthesizes small RNAs, such as 5S rRNA and tRNAs.</text>
</comment>
<keyword evidence="4 7" id="KW-0240">DNA-directed RNA polymerase</keyword>
<comment type="similarity">
    <text evidence="2 7">Belongs to the eukaryotic RPC3/POLR3C RNA polymerase subunit family.</text>
</comment>
<evidence type="ECO:0000259" key="9">
    <source>
        <dbReference type="Pfam" id="PF05645"/>
    </source>
</evidence>
<dbReference type="FunFam" id="1.10.10.10:FF:000218">
    <property type="entry name" value="DNA-directed RNA polymerase III subunit RPC3"/>
    <property type="match status" value="1"/>
</dbReference>
<keyword evidence="5 7" id="KW-0804">Transcription</keyword>
<evidence type="ECO:0000259" key="10">
    <source>
        <dbReference type="Pfam" id="PF08221"/>
    </source>
</evidence>
<protein>
    <recommendedName>
        <fullName evidence="3 7">DNA-directed RNA polymerase III subunit RPC3</fullName>
        <shortName evidence="7">RNA polymerase III subunit C3</shortName>
    </recommendedName>
</protein>
<evidence type="ECO:0000256" key="4">
    <source>
        <dbReference type="ARBA" id="ARBA00022478"/>
    </source>
</evidence>
<feature type="domain" description="RNA polymerase III subunit RPC82-related helix-turn-helix" evidence="10">
    <location>
        <begin position="8"/>
        <end position="65"/>
    </location>
</feature>
<dbReference type="InterPro" id="IPR036388">
    <property type="entry name" value="WH-like_DNA-bd_sf"/>
</dbReference>
<dbReference type="Bgee" id="ENSNBRG00000003707">
    <property type="expression patterns" value="Expressed in blood and 7 other cell types or tissues"/>
</dbReference>
<feature type="region of interest" description="Disordered" evidence="8">
    <location>
        <begin position="165"/>
        <end position="202"/>
    </location>
</feature>
<comment type="subunit">
    <text evidence="7">Component of the RNA polymerase III (Pol III) complex consisting of 17 subunits.</text>
</comment>
<dbReference type="GO" id="GO:0005666">
    <property type="term" value="C:RNA polymerase III complex"/>
    <property type="evidence" value="ECO:0007669"/>
    <property type="project" value="UniProtKB-UniRule"/>
</dbReference>
<dbReference type="InterPro" id="IPR008806">
    <property type="entry name" value="RNA_pol_III_Rpc82_C"/>
</dbReference>
<keyword evidence="6 7" id="KW-0539">Nucleus</keyword>
<evidence type="ECO:0000256" key="7">
    <source>
        <dbReference type="RuleBase" id="RU367076"/>
    </source>
</evidence>